<keyword evidence="3" id="KW-1185">Reference proteome</keyword>
<keyword evidence="1" id="KW-0472">Membrane</keyword>
<evidence type="ECO:0000313" key="3">
    <source>
        <dbReference type="Proteomes" id="UP000621492"/>
    </source>
</evidence>
<reference evidence="2" key="1">
    <citation type="journal article" date="2014" name="Int. J. Syst. Evol. Microbiol.">
        <title>Complete genome sequence of Corynebacterium casei LMG S-19264T (=DSM 44701T), isolated from a smear-ripened cheese.</title>
        <authorList>
            <consortium name="US DOE Joint Genome Institute (JGI-PGF)"/>
            <person name="Walter F."/>
            <person name="Albersmeier A."/>
            <person name="Kalinowski J."/>
            <person name="Ruckert C."/>
        </authorList>
    </citation>
    <scope>NUCLEOTIDE SEQUENCE</scope>
    <source>
        <strain evidence="2">CGMCC 1.15454</strain>
    </source>
</reference>
<gene>
    <name evidence="2" type="ORF">GCM10011409_26440</name>
</gene>
<feature type="transmembrane region" description="Helical" evidence="1">
    <location>
        <begin position="47"/>
        <end position="68"/>
    </location>
</feature>
<sequence>MNVVHWYDWITPTNPFVAVLLSMLLILGVAIIAWFEDTKNFKTPILILITGFIFSIVGVFFLHSIGFYK</sequence>
<dbReference type="EMBL" id="BMJD01000021">
    <property type="protein sequence ID" value="GGB47659.1"/>
    <property type="molecule type" value="Genomic_DNA"/>
</dbReference>
<dbReference type="AlphaFoldDB" id="A0A9W5TYJ5"/>
<protein>
    <submittedName>
        <fullName evidence="2">Uncharacterized protein</fullName>
    </submittedName>
</protein>
<dbReference type="Proteomes" id="UP000621492">
    <property type="component" value="Unassembled WGS sequence"/>
</dbReference>
<reference evidence="2" key="2">
    <citation type="submission" date="2020-09" db="EMBL/GenBank/DDBJ databases">
        <authorList>
            <person name="Sun Q."/>
            <person name="Zhou Y."/>
        </authorList>
    </citation>
    <scope>NUCLEOTIDE SEQUENCE</scope>
    <source>
        <strain evidence="2">CGMCC 1.15454</strain>
    </source>
</reference>
<proteinExistence type="predicted"/>
<feature type="transmembrane region" description="Helical" evidence="1">
    <location>
        <begin position="16"/>
        <end position="35"/>
    </location>
</feature>
<accession>A0A9W5TYJ5</accession>
<keyword evidence="1" id="KW-0812">Transmembrane</keyword>
<name>A0A9W5TYJ5_9BACI</name>
<evidence type="ECO:0000313" key="2">
    <source>
        <dbReference type="EMBL" id="GGB47659.1"/>
    </source>
</evidence>
<dbReference type="RefSeq" id="WP_188725321.1">
    <property type="nucleotide sequence ID" value="NZ_BMJD01000021.1"/>
</dbReference>
<evidence type="ECO:0000256" key="1">
    <source>
        <dbReference type="SAM" id="Phobius"/>
    </source>
</evidence>
<keyword evidence="1" id="KW-1133">Transmembrane helix</keyword>
<comment type="caution">
    <text evidence="2">The sequence shown here is derived from an EMBL/GenBank/DDBJ whole genome shotgun (WGS) entry which is preliminary data.</text>
</comment>
<organism evidence="2 3">
    <name type="scientific">Lentibacillus populi</name>
    <dbReference type="NCBI Taxonomy" id="1827502"/>
    <lineage>
        <taxon>Bacteria</taxon>
        <taxon>Bacillati</taxon>
        <taxon>Bacillota</taxon>
        <taxon>Bacilli</taxon>
        <taxon>Bacillales</taxon>
        <taxon>Bacillaceae</taxon>
        <taxon>Lentibacillus</taxon>
    </lineage>
</organism>